<dbReference type="InterPro" id="IPR050109">
    <property type="entry name" value="HTH-type_TetR-like_transc_reg"/>
</dbReference>
<organism evidence="6 7">
    <name type="scientific">Mycetocola manganoxydans</name>
    <dbReference type="NCBI Taxonomy" id="699879"/>
    <lineage>
        <taxon>Bacteria</taxon>
        <taxon>Bacillati</taxon>
        <taxon>Actinomycetota</taxon>
        <taxon>Actinomycetes</taxon>
        <taxon>Micrococcales</taxon>
        <taxon>Microbacteriaceae</taxon>
        <taxon>Mycetocola</taxon>
    </lineage>
</organism>
<dbReference type="InterPro" id="IPR001647">
    <property type="entry name" value="HTH_TetR"/>
</dbReference>
<dbReference type="GO" id="GO:0000976">
    <property type="term" value="F:transcription cis-regulatory region binding"/>
    <property type="evidence" value="ECO:0007669"/>
    <property type="project" value="TreeGrafter"/>
</dbReference>
<keyword evidence="1" id="KW-0805">Transcription regulation</keyword>
<feature type="DNA-binding region" description="H-T-H motif" evidence="4">
    <location>
        <begin position="37"/>
        <end position="56"/>
    </location>
</feature>
<reference evidence="6 7" key="1">
    <citation type="submission" date="2018-10" db="EMBL/GenBank/DDBJ databases">
        <authorList>
            <person name="Li J."/>
        </authorList>
    </citation>
    <scope>NUCLEOTIDE SEQUENCE [LARGE SCALE GENOMIC DNA]</scope>
    <source>
        <strain evidence="6 7">CCTCC AB209002</strain>
    </source>
</reference>
<dbReference type="PROSITE" id="PS50977">
    <property type="entry name" value="HTH_TETR_2"/>
    <property type="match status" value="1"/>
</dbReference>
<dbReference type="GO" id="GO:0003700">
    <property type="term" value="F:DNA-binding transcription factor activity"/>
    <property type="evidence" value="ECO:0007669"/>
    <property type="project" value="TreeGrafter"/>
</dbReference>
<evidence type="ECO:0000313" key="7">
    <source>
        <dbReference type="Proteomes" id="UP000270299"/>
    </source>
</evidence>
<dbReference type="Gene3D" id="1.10.357.10">
    <property type="entry name" value="Tetracycline Repressor, domain 2"/>
    <property type="match status" value="1"/>
</dbReference>
<gene>
    <name evidence="6" type="ORF">D9V29_08190</name>
</gene>
<evidence type="ECO:0000313" key="6">
    <source>
        <dbReference type="EMBL" id="RLP71327.1"/>
    </source>
</evidence>
<protein>
    <submittedName>
        <fullName evidence="6">TetR/AcrR family transcriptional regulator</fullName>
    </submittedName>
</protein>
<dbReference type="RefSeq" id="WP_121672844.1">
    <property type="nucleotide sequence ID" value="NZ_BMXM01000004.1"/>
</dbReference>
<dbReference type="PANTHER" id="PTHR30055:SF234">
    <property type="entry name" value="HTH-TYPE TRANSCRIPTIONAL REGULATOR BETI"/>
    <property type="match status" value="1"/>
</dbReference>
<dbReference type="InterPro" id="IPR009057">
    <property type="entry name" value="Homeodomain-like_sf"/>
</dbReference>
<accession>A0A3L6ZTV9</accession>
<dbReference type="OrthoDB" id="3192968at2"/>
<evidence type="ECO:0000256" key="2">
    <source>
        <dbReference type="ARBA" id="ARBA00023125"/>
    </source>
</evidence>
<proteinExistence type="predicted"/>
<sequence>MSAPGKANRGPSAGPENRRALVAAAREVFAEDGLSAPLSSVAKRAGVGQGSLYRHFPDRIALAAAVFEENIGDLEVVVDRPDSTLDDFLEVVIAQALVSTALIELLTSHRHDERIAHLSDRLASVVATITEREKAARRIGQHVAIDDVVLAISMLAGELAHTEPDARAGVGRRAWALFHAAFAPHEG</sequence>
<keyword evidence="3" id="KW-0804">Transcription</keyword>
<keyword evidence="7" id="KW-1185">Reference proteome</keyword>
<keyword evidence="2 4" id="KW-0238">DNA-binding</keyword>
<evidence type="ECO:0000256" key="3">
    <source>
        <dbReference type="ARBA" id="ARBA00023163"/>
    </source>
</evidence>
<name>A0A3L6ZTV9_9MICO</name>
<dbReference type="Proteomes" id="UP000270299">
    <property type="component" value="Unassembled WGS sequence"/>
</dbReference>
<evidence type="ECO:0000256" key="1">
    <source>
        <dbReference type="ARBA" id="ARBA00023015"/>
    </source>
</evidence>
<dbReference type="AlphaFoldDB" id="A0A3L6ZTV9"/>
<dbReference type="PANTHER" id="PTHR30055">
    <property type="entry name" value="HTH-TYPE TRANSCRIPTIONAL REGULATOR RUTR"/>
    <property type="match status" value="1"/>
</dbReference>
<dbReference type="Pfam" id="PF00440">
    <property type="entry name" value="TetR_N"/>
    <property type="match status" value="1"/>
</dbReference>
<evidence type="ECO:0000256" key="4">
    <source>
        <dbReference type="PROSITE-ProRule" id="PRU00335"/>
    </source>
</evidence>
<evidence type="ECO:0000259" key="5">
    <source>
        <dbReference type="PROSITE" id="PS50977"/>
    </source>
</evidence>
<comment type="caution">
    <text evidence="6">The sequence shown here is derived from an EMBL/GenBank/DDBJ whole genome shotgun (WGS) entry which is preliminary data.</text>
</comment>
<dbReference type="SUPFAM" id="SSF46689">
    <property type="entry name" value="Homeodomain-like"/>
    <property type="match status" value="1"/>
</dbReference>
<feature type="domain" description="HTH tetR-type" evidence="5">
    <location>
        <begin position="15"/>
        <end position="74"/>
    </location>
</feature>
<dbReference type="PRINTS" id="PR00455">
    <property type="entry name" value="HTHTETR"/>
</dbReference>
<dbReference type="EMBL" id="RCUV01000008">
    <property type="protein sequence ID" value="RLP71327.1"/>
    <property type="molecule type" value="Genomic_DNA"/>
</dbReference>